<protein>
    <submittedName>
        <fullName evidence="1">Uncharacterized protein</fullName>
    </submittedName>
</protein>
<sequence>MLSLLDHQLKDKEYESALVSGMAVLGISGDCGGWISPLSYTPKIAAIVNVSRMLVLYQSTKIRQSETSRLVNEGLEQQEAEAQAPSHFELQQEAEAQAPSHFELVQAMVRQFMTLVEFNGKPTPIDTLQRMKAFGLKIRTDTIEEGVIDWIGDTLLYGKIQFSMPQLRSMVHGLIASTRQHLVERLMLRRVNMDGDVIDRVPMPVINWDKLVDNAAEQRVGWSFMQDDRNR</sequence>
<dbReference type="OrthoDB" id="5425274at2759"/>
<accession>A0A9P4UVX4</accession>
<gene>
    <name evidence="1" type="ORF">EJ04DRAFT_453022</name>
</gene>
<keyword evidence="2" id="KW-1185">Reference proteome</keyword>
<proteinExistence type="predicted"/>
<dbReference type="AlphaFoldDB" id="A0A9P4UVX4"/>
<comment type="caution">
    <text evidence="1">The sequence shown here is derived from an EMBL/GenBank/DDBJ whole genome shotgun (WGS) entry which is preliminary data.</text>
</comment>
<dbReference type="EMBL" id="ML996427">
    <property type="protein sequence ID" value="KAF2726600.1"/>
    <property type="molecule type" value="Genomic_DNA"/>
</dbReference>
<evidence type="ECO:0000313" key="1">
    <source>
        <dbReference type="EMBL" id="KAF2726600.1"/>
    </source>
</evidence>
<organism evidence="1 2">
    <name type="scientific">Polyplosphaeria fusca</name>
    <dbReference type="NCBI Taxonomy" id="682080"/>
    <lineage>
        <taxon>Eukaryota</taxon>
        <taxon>Fungi</taxon>
        <taxon>Dikarya</taxon>
        <taxon>Ascomycota</taxon>
        <taxon>Pezizomycotina</taxon>
        <taxon>Dothideomycetes</taxon>
        <taxon>Pleosporomycetidae</taxon>
        <taxon>Pleosporales</taxon>
        <taxon>Tetraplosphaeriaceae</taxon>
        <taxon>Polyplosphaeria</taxon>
    </lineage>
</organism>
<evidence type="ECO:0000313" key="2">
    <source>
        <dbReference type="Proteomes" id="UP000799444"/>
    </source>
</evidence>
<reference evidence="1" key="1">
    <citation type="journal article" date="2020" name="Stud. Mycol.">
        <title>101 Dothideomycetes genomes: a test case for predicting lifestyles and emergence of pathogens.</title>
        <authorList>
            <person name="Haridas S."/>
            <person name="Albert R."/>
            <person name="Binder M."/>
            <person name="Bloem J."/>
            <person name="Labutti K."/>
            <person name="Salamov A."/>
            <person name="Andreopoulos B."/>
            <person name="Baker S."/>
            <person name="Barry K."/>
            <person name="Bills G."/>
            <person name="Bluhm B."/>
            <person name="Cannon C."/>
            <person name="Castanera R."/>
            <person name="Culley D."/>
            <person name="Daum C."/>
            <person name="Ezra D."/>
            <person name="Gonzalez J."/>
            <person name="Henrissat B."/>
            <person name="Kuo A."/>
            <person name="Liang C."/>
            <person name="Lipzen A."/>
            <person name="Lutzoni F."/>
            <person name="Magnuson J."/>
            <person name="Mondo S."/>
            <person name="Nolan M."/>
            <person name="Ohm R."/>
            <person name="Pangilinan J."/>
            <person name="Park H.-J."/>
            <person name="Ramirez L."/>
            <person name="Alfaro M."/>
            <person name="Sun H."/>
            <person name="Tritt A."/>
            <person name="Yoshinaga Y."/>
            <person name="Zwiers L.-H."/>
            <person name="Turgeon B."/>
            <person name="Goodwin S."/>
            <person name="Spatafora J."/>
            <person name="Crous P."/>
            <person name="Grigoriev I."/>
        </authorList>
    </citation>
    <scope>NUCLEOTIDE SEQUENCE</scope>
    <source>
        <strain evidence="1">CBS 125425</strain>
    </source>
</reference>
<name>A0A9P4UVX4_9PLEO</name>
<feature type="non-terminal residue" evidence="1">
    <location>
        <position position="231"/>
    </location>
</feature>
<dbReference type="Proteomes" id="UP000799444">
    <property type="component" value="Unassembled WGS sequence"/>
</dbReference>